<proteinExistence type="predicted"/>
<protein>
    <submittedName>
        <fullName evidence="4">DnaJ C-terminal domain-containing protein</fullName>
    </submittedName>
</protein>
<dbReference type="SUPFAM" id="SSF46565">
    <property type="entry name" value="Chaperone J-domain"/>
    <property type="match status" value="1"/>
</dbReference>
<name>A0ABU5SWI1_9CYAN</name>
<dbReference type="RefSeq" id="WP_323356853.1">
    <property type="nucleotide sequence ID" value="NZ_JAYGHY010000028.1"/>
</dbReference>
<feature type="compositionally biased region" description="Basic and acidic residues" evidence="2">
    <location>
        <begin position="58"/>
        <end position="87"/>
    </location>
</feature>
<dbReference type="InterPro" id="IPR008971">
    <property type="entry name" value="HSP40/DnaJ_pept-bd"/>
</dbReference>
<dbReference type="PANTHER" id="PTHR43096">
    <property type="entry name" value="DNAJ HOMOLOG 1, MITOCHONDRIAL-RELATED"/>
    <property type="match status" value="1"/>
</dbReference>
<dbReference type="SMART" id="SM00271">
    <property type="entry name" value="DnaJ"/>
    <property type="match status" value="1"/>
</dbReference>
<comment type="caution">
    <text evidence="4">The sequence shown here is derived from an EMBL/GenBank/DDBJ whole genome shotgun (WGS) entry which is preliminary data.</text>
</comment>
<dbReference type="EMBL" id="JAYGHY010000028">
    <property type="protein sequence ID" value="MEA5442811.1"/>
    <property type="molecule type" value="Genomic_DNA"/>
</dbReference>
<dbReference type="Pfam" id="PF01556">
    <property type="entry name" value="DnaJ_C"/>
    <property type="match status" value="1"/>
</dbReference>
<evidence type="ECO:0000256" key="2">
    <source>
        <dbReference type="SAM" id="MobiDB-lite"/>
    </source>
</evidence>
<evidence type="ECO:0000256" key="1">
    <source>
        <dbReference type="ARBA" id="ARBA00023186"/>
    </source>
</evidence>
<evidence type="ECO:0000259" key="3">
    <source>
        <dbReference type="PROSITE" id="PS50076"/>
    </source>
</evidence>
<dbReference type="CDD" id="cd06257">
    <property type="entry name" value="DnaJ"/>
    <property type="match status" value="1"/>
</dbReference>
<feature type="region of interest" description="Disordered" evidence="2">
    <location>
        <begin position="54"/>
        <end position="88"/>
    </location>
</feature>
<dbReference type="InterPro" id="IPR002939">
    <property type="entry name" value="DnaJ_C"/>
</dbReference>
<evidence type="ECO:0000313" key="5">
    <source>
        <dbReference type="Proteomes" id="UP001302329"/>
    </source>
</evidence>
<dbReference type="Gene3D" id="1.10.287.110">
    <property type="entry name" value="DnaJ domain"/>
    <property type="match status" value="1"/>
</dbReference>
<feature type="domain" description="J" evidence="3">
    <location>
        <begin position="5"/>
        <end position="69"/>
    </location>
</feature>
<dbReference type="PROSITE" id="PS00636">
    <property type="entry name" value="DNAJ_1"/>
    <property type="match status" value="1"/>
</dbReference>
<dbReference type="PANTHER" id="PTHR43096:SF52">
    <property type="entry name" value="DNAJ HOMOLOG 1, MITOCHONDRIAL-RELATED"/>
    <property type="match status" value="1"/>
</dbReference>
<dbReference type="CDD" id="cd10747">
    <property type="entry name" value="DnaJ_C"/>
    <property type="match status" value="1"/>
</dbReference>
<gene>
    <name evidence="4" type="ORF">VB739_09635</name>
</gene>
<accession>A0ABU5SWI1</accession>
<dbReference type="PROSITE" id="PS50076">
    <property type="entry name" value="DNAJ_2"/>
    <property type="match status" value="1"/>
</dbReference>
<dbReference type="InterPro" id="IPR036869">
    <property type="entry name" value="J_dom_sf"/>
</dbReference>
<dbReference type="Gene3D" id="2.60.260.20">
    <property type="entry name" value="Urease metallochaperone UreE, N-terminal domain"/>
    <property type="match status" value="2"/>
</dbReference>
<dbReference type="InterPro" id="IPR001623">
    <property type="entry name" value="DnaJ_domain"/>
</dbReference>
<sequence>MKFKDYYATLEVEREASAEEIKKAYRKLARKYHPDVAKEAGAEDKFKEISEAYQTLSDPEKRQAYDDLGRHGPGEEFHPSPEWDSRFSRGGQQEVDLADLFERMGFGGGGGFGGGTGDPRRPGADFPIRGQDVEVATELTLEQAARGTEVSFSLSVPALRADGRVEKQSRSGRIRVPRGVVEGERLRVPGKGGDGIAGGPPGDLYLEIRLAPHSRFKAVGHDLYLELPIAPWEAALGAEITVPSLDGTVAVSLKPGMRSGQKLRLAGKGLPHRREGAGDLYGVIQIVLPEKIGEREQALYRELAEASAFHPRLHLEGPTDG</sequence>
<reference evidence="4 5" key="1">
    <citation type="submission" date="2023-12" db="EMBL/GenBank/DDBJ databases">
        <title>Baltic Sea Cyanobacteria.</title>
        <authorList>
            <person name="Delbaje E."/>
            <person name="Fewer D.P."/>
            <person name="Shishido T.K."/>
        </authorList>
    </citation>
    <scope>NUCLEOTIDE SEQUENCE [LARGE SCALE GENOMIC DNA]</scope>
    <source>
        <strain evidence="4 5">UHCC 0281</strain>
    </source>
</reference>
<dbReference type="PRINTS" id="PR00625">
    <property type="entry name" value="JDOMAIN"/>
</dbReference>
<dbReference type="SUPFAM" id="SSF49493">
    <property type="entry name" value="HSP40/DnaJ peptide-binding domain"/>
    <property type="match status" value="2"/>
</dbReference>
<keyword evidence="5" id="KW-1185">Reference proteome</keyword>
<dbReference type="InterPro" id="IPR018253">
    <property type="entry name" value="DnaJ_domain_CS"/>
</dbReference>
<dbReference type="Pfam" id="PF00226">
    <property type="entry name" value="DnaJ"/>
    <property type="match status" value="1"/>
</dbReference>
<keyword evidence="1" id="KW-0143">Chaperone</keyword>
<dbReference type="Proteomes" id="UP001302329">
    <property type="component" value="Unassembled WGS sequence"/>
</dbReference>
<organism evidence="4 5">
    <name type="scientific">Cyanobium gracile UHCC 0281</name>
    <dbReference type="NCBI Taxonomy" id="3110309"/>
    <lineage>
        <taxon>Bacteria</taxon>
        <taxon>Bacillati</taxon>
        <taxon>Cyanobacteriota</taxon>
        <taxon>Cyanophyceae</taxon>
        <taxon>Synechococcales</taxon>
        <taxon>Prochlorococcaceae</taxon>
        <taxon>Cyanobium</taxon>
    </lineage>
</organism>
<evidence type="ECO:0000313" key="4">
    <source>
        <dbReference type="EMBL" id="MEA5442811.1"/>
    </source>
</evidence>